<evidence type="ECO:0000313" key="13">
    <source>
        <dbReference type="Proteomes" id="UP000053424"/>
    </source>
</evidence>
<feature type="region of interest" description="Disordered" evidence="10">
    <location>
        <begin position="444"/>
        <end position="606"/>
    </location>
</feature>
<feature type="coiled-coil region" evidence="9">
    <location>
        <begin position="633"/>
        <end position="660"/>
    </location>
</feature>
<evidence type="ECO:0000256" key="3">
    <source>
        <dbReference type="ARBA" id="ARBA00022540"/>
    </source>
</evidence>
<sequence>MASQISQQYAFRAQKSLGLVNGTPDYNPVGGFVAPDVPARTQSYSADGRLYAYALPTAVRIFQAEGAQLLQELPLPNIVEISFSPRGTYLSTWERPVKLEDGAQHKNLRVFSVSTGEELISFSQKSQEGWELQYTISESHAIRLVSSEIQVFRPSEWSKGVVDKLKVEGSTSVALSPGLNPSVAVFVAEKKGAPASIKIFGLSALSSPPTCQKTFFKADRAQIKWNTLGTQVLLLTQTEVDNSNKSYYGETGMYLLSAAGNFDCRVTLDKEGPIHDFAWSPNSKEFGVVYGYMPAKTMLFDQRVRTLHDFGASPHNFIAFNPQGRLIALAGFGNLAGKIEIVDRRTLAKVCTIDAPNTSYCEWSPDGRFLLTATLSPRLRVDNGIKIWHFSGPLVHLQLTDELYQTAWRPTPVENVPPFGHAIPPAPAPSASVTDLAAVQKPVASKPAGAYRPPGARGLATPSIFKREDEGGPSSGSATPPRYNRSPVPGAPGYATNGGHPNGNGQQHYYQQQQQQGRRAVPGAPSTPTPGQDNQKGNNRKRKGKKEGGASTPGTPGQEDGSDGPLNGGRQQQHQGQRQDREGGGGGGPRNGRRVNGNGGVPLPPPVVITPAPAIVDAEAPVTPGADSALDPVAKKARNLNKKLKAIEELKEKAKRGERLEATQLRKIDGEAEIRKELATLGA</sequence>
<feature type="compositionally biased region" description="Low complexity" evidence="10">
    <location>
        <begin position="497"/>
        <end position="516"/>
    </location>
</feature>
<keyword evidence="6 8" id="KW-0810">Translation regulation</keyword>
<evidence type="ECO:0000256" key="9">
    <source>
        <dbReference type="SAM" id="Coils"/>
    </source>
</evidence>
<dbReference type="GO" id="GO:0006417">
    <property type="term" value="P:regulation of translation"/>
    <property type="evidence" value="ECO:0007669"/>
    <property type="project" value="UniProtKB-KW"/>
</dbReference>
<comment type="similarity">
    <text evidence="1 8">Belongs to the WD repeat EIF2A family.</text>
</comment>
<dbReference type="PANTHER" id="PTHR13227:SF0">
    <property type="entry name" value="EUKARYOTIC TRANSLATION INITIATION FACTOR 2A"/>
    <property type="match status" value="1"/>
</dbReference>
<dbReference type="EMBL" id="KN831768">
    <property type="protein sequence ID" value="KIM49787.1"/>
    <property type="molecule type" value="Genomic_DNA"/>
</dbReference>
<keyword evidence="13" id="KW-1185">Reference proteome</keyword>
<dbReference type="GO" id="GO:0022627">
    <property type="term" value="C:cytosolic small ribosomal subunit"/>
    <property type="evidence" value="ECO:0007669"/>
    <property type="project" value="TreeGrafter"/>
</dbReference>
<keyword evidence="5" id="KW-0677">Repeat</keyword>
<dbReference type="HOGENOM" id="CLU_013809_0_1_1"/>
<keyword evidence="7 8" id="KW-0648">Protein biosynthesis</keyword>
<dbReference type="PANTHER" id="PTHR13227">
    <property type="entry name" value="EUKARYOTIC TRANSLATION INITIATION FACTOR 2A"/>
    <property type="match status" value="1"/>
</dbReference>
<dbReference type="Proteomes" id="UP000053424">
    <property type="component" value="Unassembled WGS sequence"/>
</dbReference>
<evidence type="ECO:0000256" key="2">
    <source>
        <dbReference type="ARBA" id="ARBA00013819"/>
    </source>
</evidence>
<dbReference type="GO" id="GO:0003729">
    <property type="term" value="F:mRNA binding"/>
    <property type="evidence" value="ECO:0007669"/>
    <property type="project" value="TreeGrafter"/>
</dbReference>
<evidence type="ECO:0000256" key="8">
    <source>
        <dbReference type="PIRNR" id="PIRNR017222"/>
    </source>
</evidence>
<dbReference type="Gene3D" id="2.130.10.10">
    <property type="entry name" value="YVTN repeat-like/Quinoprotein amine dehydrogenase"/>
    <property type="match status" value="1"/>
</dbReference>
<dbReference type="InterPro" id="IPR011387">
    <property type="entry name" value="TIF2A"/>
</dbReference>
<reference evidence="13" key="2">
    <citation type="submission" date="2015-01" db="EMBL/GenBank/DDBJ databases">
        <title>Evolutionary Origins and Diversification of the Mycorrhizal Mutualists.</title>
        <authorList>
            <consortium name="DOE Joint Genome Institute"/>
            <consortium name="Mycorrhizal Genomics Consortium"/>
            <person name="Kohler A."/>
            <person name="Kuo A."/>
            <person name="Nagy L.G."/>
            <person name="Floudas D."/>
            <person name="Copeland A."/>
            <person name="Barry K.W."/>
            <person name="Cichocki N."/>
            <person name="Veneault-Fourrey C."/>
            <person name="LaButti K."/>
            <person name="Lindquist E.A."/>
            <person name="Lipzen A."/>
            <person name="Lundell T."/>
            <person name="Morin E."/>
            <person name="Murat C."/>
            <person name="Riley R."/>
            <person name="Ohm R."/>
            <person name="Sun H."/>
            <person name="Tunlid A."/>
            <person name="Henrissat B."/>
            <person name="Grigoriev I.V."/>
            <person name="Hibbett D.S."/>
            <person name="Martin F."/>
        </authorList>
    </citation>
    <scope>NUCLEOTIDE SEQUENCE [LARGE SCALE GENOMIC DNA]</scope>
    <source>
        <strain evidence="13">h7</strain>
    </source>
</reference>
<dbReference type="GO" id="GO:0003743">
    <property type="term" value="F:translation initiation factor activity"/>
    <property type="evidence" value="ECO:0007669"/>
    <property type="project" value="UniProtKB-UniRule"/>
</dbReference>
<keyword evidence="3 8" id="KW-0396">Initiation factor</keyword>
<evidence type="ECO:0000256" key="7">
    <source>
        <dbReference type="ARBA" id="ARBA00022917"/>
    </source>
</evidence>
<feature type="domain" description="Translation initiation factor beta propellor-like" evidence="11">
    <location>
        <begin position="213"/>
        <end position="405"/>
    </location>
</feature>
<evidence type="ECO:0000256" key="6">
    <source>
        <dbReference type="ARBA" id="ARBA00022845"/>
    </source>
</evidence>
<reference evidence="12 13" key="1">
    <citation type="submission" date="2014-04" db="EMBL/GenBank/DDBJ databases">
        <authorList>
            <consortium name="DOE Joint Genome Institute"/>
            <person name="Kuo A."/>
            <person name="Gay G."/>
            <person name="Dore J."/>
            <person name="Kohler A."/>
            <person name="Nagy L.G."/>
            <person name="Floudas D."/>
            <person name="Copeland A."/>
            <person name="Barry K.W."/>
            <person name="Cichocki N."/>
            <person name="Veneault-Fourrey C."/>
            <person name="LaButti K."/>
            <person name="Lindquist E.A."/>
            <person name="Lipzen A."/>
            <person name="Lundell T."/>
            <person name="Morin E."/>
            <person name="Murat C."/>
            <person name="Sun H."/>
            <person name="Tunlid A."/>
            <person name="Henrissat B."/>
            <person name="Grigoriev I.V."/>
            <person name="Hibbett D.S."/>
            <person name="Martin F."/>
            <person name="Nordberg H.P."/>
            <person name="Cantor M.N."/>
            <person name="Hua S.X."/>
        </authorList>
    </citation>
    <scope>NUCLEOTIDE SEQUENCE [LARGE SCALE GENOMIC DNA]</scope>
    <source>
        <strain evidence="13">h7</strain>
    </source>
</reference>
<evidence type="ECO:0000313" key="12">
    <source>
        <dbReference type="EMBL" id="KIM49787.1"/>
    </source>
</evidence>
<dbReference type="GO" id="GO:0043022">
    <property type="term" value="F:ribosome binding"/>
    <property type="evidence" value="ECO:0007669"/>
    <property type="project" value="UniProtKB-UniRule"/>
</dbReference>
<accession>A0A0C2Z9G5</accession>
<gene>
    <name evidence="12" type="ORF">M413DRAFT_438919</name>
</gene>
<dbReference type="OrthoDB" id="2194683at2759"/>
<dbReference type="GO" id="GO:0000049">
    <property type="term" value="F:tRNA binding"/>
    <property type="evidence" value="ECO:0007669"/>
    <property type="project" value="UniProtKB-UniRule"/>
</dbReference>
<evidence type="ECO:0000256" key="10">
    <source>
        <dbReference type="SAM" id="MobiDB-lite"/>
    </source>
</evidence>
<dbReference type="PIRSF" id="PIRSF017222">
    <property type="entry name" value="eIF2A"/>
    <property type="match status" value="1"/>
</dbReference>
<comment type="function">
    <text evidence="8">Functions in the early steps of protein synthesis of a small number of specific mRNAs. Acts by directing the binding of methionyl-tRNAi to 40S ribosomal subunits. In contrast to the eIF-2 complex, it binds methionyl-tRNAi to 40S subunits in a codon-dependent manner, whereas the eIF-2 complex binds methionyl-tRNAi to 40S subunits in a GTP-dependent manner.</text>
</comment>
<keyword evidence="4" id="KW-0853">WD repeat</keyword>
<evidence type="ECO:0000259" key="11">
    <source>
        <dbReference type="Pfam" id="PF08662"/>
    </source>
</evidence>
<protein>
    <recommendedName>
        <fullName evidence="2 8">Eukaryotic translation initiation factor 2A</fullName>
        <shortName evidence="8">eIF-2A</shortName>
    </recommendedName>
</protein>
<evidence type="ECO:0000256" key="5">
    <source>
        <dbReference type="ARBA" id="ARBA00022737"/>
    </source>
</evidence>
<dbReference type="Pfam" id="PF08662">
    <property type="entry name" value="eIF2A"/>
    <property type="match status" value="1"/>
</dbReference>
<organism evidence="12 13">
    <name type="scientific">Hebeloma cylindrosporum</name>
    <dbReference type="NCBI Taxonomy" id="76867"/>
    <lineage>
        <taxon>Eukaryota</taxon>
        <taxon>Fungi</taxon>
        <taxon>Dikarya</taxon>
        <taxon>Basidiomycota</taxon>
        <taxon>Agaricomycotina</taxon>
        <taxon>Agaricomycetes</taxon>
        <taxon>Agaricomycetidae</taxon>
        <taxon>Agaricales</taxon>
        <taxon>Agaricineae</taxon>
        <taxon>Hymenogastraceae</taxon>
        <taxon>Hebeloma</taxon>
    </lineage>
</organism>
<dbReference type="InterPro" id="IPR015943">
    <property type="entry name" value="WD40/YVTN_repeat-like_dom_sf"/>
</dbReference>
<keyword evidence="9" id="KW-0175">Coiled coil</keyword>
<dbReference type="SUPFAM" id="SSF82171">
    <property type="entry name" value="DPP6 N-terminal domain-like"/>
    <property type="match status" value="1"/>
</dbReference>
<dbReference type="STRING" id="686832.A0A0C2Z9G5"/>
<evidence type="ECO:0000256" key="1">
    <source>
        <dbReference type="ARBA" id="ARBA00009573"/>
    </source>
</evidence>
<evidence type="ECO:0000256" key="4">
    <source>
        <dbReference type="ARBA" id="ARBA00022574"/>
    </source>
</evidence>
<name>A0A0C2Z9G5_HEBCY</name>
<dbReference type="AlphaFoldDB" id="A0A0C2Z9G5"/>
<proteinExistence type="inferred from homology"/>
<dbReference type="InterPro" id="IPR013979">
    <property type="entry name" value="TIF_beta_prop-like"/>
</dbReference>